<feature type="domain" description="Methyl-accepting transducer" evidence="12">
    <location>
        <begin position="389"/>
        <end position="625"/>
    </location>
</feature>
<proteinExistence type="inferred from homology"/>
<dbReference type="Gene3D" id="3.30.450.20">
    <property type="entry name" value="PAS domain"/>
    <property type="match status" value="1"/>
</dbReference>
<dbReference type="InterPro" id="IPR033479">
    <property type="entry name" value="dCache_1"/>
</dbReference>
<evidence type="ECO:0000256" key="2">
    <source>
        <dbReference type="ARBA" id="ARBA00022475"/>
    </source>
</evidence>
<evidence type="ECO:0000256" key="6">
    <source>
        <dbReference type="ARBA" id="ARBA00022989"/>
    </source>
</evidence>
<dbReference type="GO" id="GO:0005886">
    <property type="term" value="C:plasma membrane"/>
    <property type="evidence" value="ECO:0007669"/>
    <property type="project" value="UniProtKB-SubCell"/>
</dbReference>
<keyword evidence="4" id="KW-0997">Cell inner membrane</keyword>
<organism evidence="15 16">
    <name type="scientific">Alkalilimnicola ehrlichii</name>
    <dbReference type="NCBI Taxonomy" id="351052"/>
    <lineage>
        <taxon>Bacteria</taxon>
        <taxon>Pseudomonadati</taxon>
        <taxon>Pseudomonadota</taxon>
        <taxon>Gammaproteobacteria</taxon>
        <taxon>Chromatiales</taxon>
        <taxon>Ectothiorhodospiraceae</taxon>
        <taxon>Alkalilimnicola</taxon>
    </lineage>
</organism>
<evidence type="ECO:0008006" key="17">
    <source>
        <dbReference type="Google" id="ProtNLM"/>
    </source>
</evidence>
<evidence type="ECO:0000256" key="5">
    <source>
        <dbReference type="ARBA" id="ARBA00022692"/>
    </source>
</evidence>
<evidence type="ECO:0000256" key="10">
    <source>
        <dbReference type="PROSITE-ProRule" id="PRU00284"/>
    </source>
</evidence>
<dbReference type="InterPro" id="IPR003660">
    <property type="entry name" value="HAMP_dom"/>
</dbReference>
<evidence type="ECO:0000259" key="12">
    <source>
        <dbReference type="PROSITE" id="PS50111"/>
    </source>
</evidence>
<name>A0A3E0WWE9_9GAMM</name>
<keyword evidence="5 11" id="KW-0812">Transmembrane</keyword>
<dbReference type="PROSITE" id="PS50111">
    <property type="entry name" value="CHEMOTAXIS_TRANSDUC_2"/>
    <property type="match status" value="1"/>
</dbReference>
<sequence>MLIRLKSLYSLLLLTFILVMLVLTVMALRGVVAPRLFAMESALVRHELVAIGEDIQRELAQVQAQQRAITQLVPVLKSHQIDEQLPSLLDQYGEEKVFGGGVWPLPNRRTQGREKHSTFFHRDDSGRLVENFYWNSDEAPNYYEQPWYQNGRNAPKGQCGWAKAYADGASAEARTNCAMGIYKDNTLYGVATIDVTLGFFNNLAARSEERINGQVVIFERSGKLVSNTSAIPGDIILSDVRSQARHADITRQLAGMKLDEVGSSITRYRGSDGSELTLLVEEISGTPWLMAASLPSSALNRQSNQLITLLLAFQAPLLLLMLAAIIFALYRLMARLKKLKSSIDDLSAGEADLTHRLAIGKGDELDDIAGSINRFIAYLQKMVLDIKVSSDNISGSLEALKSGSENSGNILAAHAEETEQVATAITEMSYTSEAVAKSANDTSDFIRKVNNQADVSKSLVFKASESMEGLLGNVDNASEEVSKMSASVQNILPILNAISDIAAQTNLLALNAAIEAARAGDQGRGFSVVADEVRALAARTQSSTEEISAQLKQLTESVELVVNSIESTRASSEVTAEHTASVNKGLDDMADAVQKIHDLSMQIASAAEEQSNASQQVDSNVQSIKDMVGSLVKQDGLNAQTAAQLSEANAQLVRLIRGFKIEQ</sequence>
<dbReference type="EMBL" id="NFZW01000009">
    <property type="protein sequence ID" value="RFA36503.1"/>
    <property type="molecule type" value="Genomic_DNA"/>
</dbReference>
<keyword evidence="3" id="KW-0145">Chemotaxis</keyword>
<evidence type="ECO:0000256" key="9">
    <source>
        <dbReference type="ARBA" id="ARBA00029447"/>
    </source>
</evidence>
<evidence type="ECO:0000256" key="11">
    <source>
        <dbReference type="SAM" id="Phobius"/>
    </source>
</evidence>
<dbReference type="Proteomes" id="UP000256763">
    <property type="component" value="Unassembled WGS sequence"/>
</dbReference>
<dbReference type="AlphaFoldDB" id="A0A3E0WWE9"/>
<evidence type="ECO:0000256" key="7">
    <source>
        <dbReference type="ARBA" id="ARBA00023136"/>
    </source>
</evidence>
<dbReference type="OrthoDB" id="9177152at2"/>
<evidence type="ECO:0000256" key="8">
    <source>
        <dbReference type="ARBA" id="ARBA00023224"/>
    </source>
</evidence>
<keyword evidence="8 10" id="KW-0807">Transducer</keyword>
<dbReference type="Gene3D" id="1.10.287.950">
    <property type="entry name" value="Methyl-accepting chemotaxis protein"/>
    <property type="match status" value="1"/>
</dbReference>
<dbReference type="RefSeq" id="WP_116301956.1">
    <property type="nucleotide sequence ID" value="NZ_NFZV01000007.1"/>
</dbReference>
<feature type="domain" description="HAMP" evidence="14">
    <location>
        <begin position="330"/>
        <end position="384"/>
    </location>
</feature>
<protein>
    <recommendedName>
        <fullName evidence="17">Methyl-accepting chemotaxis protein</fullName>
    </recommendedName>
</protein>
<dbReference type="PANTHER" id="PTHR32089">
    <property type="entry name" value="METHYL-ACCEPTING CHEMOTAXIS PROTEIN MCPB"/>
    <property type="match status" value="1"/>
</dbReference>
<evidence type="ECO:0000256" key="1">
    <source>
        <dbReference type="ARBA" id="ARBA00004429"/>
    </source>
</evidence>
<keyword evidence="7 11" id="KW-0472">Membrane</keyword>
<evidence type="ECO:0000313" key="16">
    <source>
        <dbReference type="Proteomes" id="UP000256763"/>
    </source>
</evidence>
<dbReference type="SMART" id="SM00283">
    <property type="entry name" value="MA"/>
    <property type="match status" value="1"/>
</dbReference>
<dbReference type="InterPro" id="IPR000727">
    <property type="entry name" value="T_SNARE_dom"/>
</dbReference>
<gene>
    <name evidence="15" type="ORF">CAL65_11075</name>
</gene>
<dbReference type="PROSITE" id="PS50885">
    <property type="entry name" value="HAMP"/>
    <property type="match status" value="1"/>
</dbReference>
<dbReference type="GO" id="GO:0007165">
    <property type="term" value="P:signal transduction"/>
    <property type="evidence" value="ECO:0007669"/>
    <property type="project" value="UniProtKB-KW"/>
</dbReference>
<dbReference type="GO" id="GO:0006935">
    <property type="term" value="P:chemotaxis"/>
    <property type="evidence" value="ECO:0007669"/>
    <property type="project" value="UniProtKB-KW"/>
</dbReference>
<evidence type="ECO:0000259" key="14">
    <source>
        <dbReference type="PROSITE" id="PS50885"/>
    </source>
</evidence>
<keyword evidence="2" id="KW-1003">Cell membrane</keyword>
<dbReference type="CDD" id="cd06225">
    <property type="entry name" value="HAMP"/>
    <property type="match status" value="1"/>
</dbReference>
<dbReference type="SUPFAM" id="SSF58104">
    <property type="entry name" value="Methyl-accepting chemotaxis protein (MCP) signaling domain"/>
    <property type="match status" value="1"/>
</dbReference>
<dbReference type="CDD" id="cd11386">
    <property type="entry name" value="MCP_signal"/>
    <property type="match status" value="1"/>
</dbReference>
<keyword evidence="16" id="KW-1185">Reference proteome</keyword>
<keyword evidence="6 11" id="KW-1133">Transmembrane helix</keyword>
<reference evidence="16" key="1">
    <citation type="submission" date="2017-05" db="EMBL/GenBank/DDBJ databases">
        <authorList>
            <person name="Sharma S."/>
            <person name="Sidhu C."/>
            <person name="Pinnaka A.K."/>
        </authorList>
    </citation>
    <scope>NUCLEOTIDE SEQUENCE [LARGE SCALE GENOMIC DNA]</scope>
    <source>
        <strain evidence="16">AK93</strain>
    </source>
</reference>
<dbReference type="SMART" id="SM00304">
    <property type="entry name" value="HAMP"/>
    <property type="match status" value="1"/>
</dbReference>
<dbReference type="InterPro" id="IPR004089">
    <property type="entry name" value="MCPsignal_dom"/>
</dbReference>
<comment type="caution">
    <text evidence="15">The sequence shown here is derived from an EMBL/GenBank/DDBJ whole genome shotgun (WGS) entry which is preliminary data.</text>
</comment>
<feature type="domain" description="T-SNARE coiled-coil homology" evidence="13">
    <location>
        <begin position="576"/>
        <end position="628"/>
    </location>
</feature>
<comment type="similarity">
    <text evidence="9">Belongs to the methyl-accepting chemotaxis (MCP) protein family.</text>
</comment>
<accession>A0A3E0WWE9</accession>
<dbReference type="Pfam" id="PF00015">
    <property type="entry name" value="MCPsignal"/>
    <property type="match status" value="1"/>
</dbReference>
<dbReference type="Pfam" id="PF02743">
    <property type="entry name" value="dCache_1"/>
    <property type="match status" value="1"/>
</dbReference>
<comment type="subcellular location">
    <subcellularLocation>
        <location evidence="1">Cell inner membrane</location>
        <topology evidence="1">Multi-pass membrane protein</topology>
    </subcellularLocation>
</comment>
<evidence type="ECO:0000313" key="15">
    <source>
        <dbReference type="EMBL" id="RFA36503.1"/>
    </source>
</evidence>
<dbReference type="PANTHER" id="PTHR32089:SF55">
    <property type="entry name" value="METHYL ACCEPTING SENSORY TRANSDUCER WITH CACHE_2 SMALL MOLECULE BINDING DOMAIN"/>
    <property type="match status" value="1"/>
</dbReference>
<feature type="transmembrane region" description="Helical" evidence="11">
    <location>
        <begin position="306"/>
        <end position="330"/>
    </location>
</feature>
<evidence type="ECO:0000259" key="13">
    <source>
        <dbReference type="PROSITE" id="PS50192"/>
    </source>
</evidence>
<dbReference type="FunFam" id="1.10.287.950:FF:000001">
    <property type="entry name" value="Methyl-accepting chemotaxis sensory transducer"/>
    <property type="match status" value="1"/>
</dbReference>
<dbReference type="Pfam" id="PF00672">
    <property type="entry name" value="HAMP"/>
    <property type="match status" value="1"/>
</dbReference>
<evidence type="ECO:0000256" key="3">
    <source>
        <dbReference type="ARBA" id="ARBA00022500"/>
    </source>
</evidence>
<evidence type="ECO:0000256" key="4">
    <source>
        <dbReference type="ARBA" id="ARBA00022519"/>
    </source>
</evidence>
<dbReference type="PROSITE" id="PS50192">
    <property type="entry name" value="T_SNARE"/>
    <property type="match status" value="1"/>
</dbReference>